<keyword evidence="2" id="KW-1185">Reference proteome</keyword>
<evidence type="ECO:0000313" key="2">
    <source>
        <dbReference type="Proteomes" id="UP000634136"/>
    </source>
</evidence>
<accession>A0A834WR81</accession>
<name>A0A834WR81_9FABA</name>
<reference evidence="1" key="1">
    <citation type="submission" date="2020-09" db="EMBL/GenBank/DDBJ databases">
        <title>Genome-Enabled Discovery of Anthraquinone Biosynthesis in Senna tora.</title>
        <authorList>
            <person name="Kang S.-H."/>
            <person name="Pandey R.P."/>
            <person name="Lee C.-M."/>
            <person name="Sim J.-S."/>
            <person name="Jeong J.-T."/>
            <person name="Choi B.-S."/>
            <person name="Jung M."/>
            <person name="Ginzburg D."/>
            <person name="Zhao K."/>
            <person name="Won S.Y."/>
            <person name="Oh T.-J."/>
            <person name="Yu Y."/>
            <person name="Kim N.-H."/>
            <person name="Lee O.R."/>
            <person name="Lee T.-H."/>
            <person name="Bashyal P."/>
            <person name="Kim T.-S."/>
            <person name="Lee W.-H."/>
            <person name="Kawkins C."/>
            <person name="Kim C.-K."/>
            <person name="Kim J.S."/>
            <person name="Ahn B.O."/>
            <person name="Rhee S.Y."/>
            <person name="Sohng J.K."/>
        </authorList>
    </citation>
    <scope>NUCLEOTIDE SEQUENCE</scope>
    <source>
        <tissue evidence="1">Leaf</tissue>
    </source>
</reference>
<protein>
    <submittedName>
        <fullName evidence="1">Uncharacterized protein</fullName>
    </submittedName>
</protein>
<gene>
    <name evidence="1" type="ORF">G2W53_013366</name>
</gene>
<sequence>MAPYPAGQITSHIKLILGENSSSGDEFSVLYSWAALL</sequence>
<dbReference type="AlphaFoldDB" id="A0A834WR81"/>
<proteinExistence type="predicted"/>
<dbReference type="Proteomes" id="UP000634136">
    <property type="component" value="Unassembled WGS sequence"/>
</dbReference>
<comment type="caution">
    <text evidence="1">The sequence shown here is derived from an EMBL/GenBank/DDBJ whole genome shotgun (WGS) entry which is preliminary data.</text>
</comment>
<evidence type="ECO:0000313" key="1">
    <source>
        <dbReference type="EMBL" id="KAF7831033.1"/>
    </source>
</evidence>
<dbReference type="EMBL" id="JAAIUW010000005">
    <property type="protein sequence ID" value="KAF7831033.1"/>
    <property type="molecule type" value="Genomic_DNA"/>
</dbReference>
<organism evidence="1 2">
    <name type="scientific">Senna tora</name>
    <dbReference type="NCBI Taxonomy" id="362788"/>
    <lineage>
        <taxon>Eukaryota</taxon>
        <taxon>Viridiplantae</taxon>
        <taxon>Streptophyta</taxon>
        <taxon>Embryophyta</taxon>
        <taxon>Tracheophyta</taxon>
        <taxon>Spermatophyta</taxon>
        <taxon>Magnoliopsida</taxon>
        <taxon>eudicotyledons</taxon>
        <taxon>Gunneridae</taxon>
        <taxon>Pentapetalae</taxon>
        <taxon>rosids</taxon>
        <taxon>fabids</taxon>
        <taxon>Fabales</taxon>
        <taxon>Fabaceae</taxon>
        <taxon>Caesalpinioideae</taxon>
        <taxon>Cassia clade</taxon>
        <taxon>Senna</taxon>
    </lineage>
</organism>